<organism evidence="5 6">
    <name type="scientific">Mammaliicoccus stepanovicii</name>
    <dbReference type="NCBI Taxonomy" id="643214"/>
    <lineage>
        <taxon>Bacteria</taxon>
        <taxon>Bacillati</taxon>
        <taxon>Bacillota</taxon>
        <taxon>Bacilli</taxon>
        <taxon>Bacillales</taxon>
        <taxon>Staphylococcaceae</taxon>
        <taxon>Mammaliicoccus</taxon>
    </lineage>
</organism>
<dbReference type="PRINTS" id="PR00598">
    <property type="entry name" value="HTHMARR"/>
</dbReference>
<dbReference type="InterPro" id="IPR036390">
    <property type="entry name" value="WH_DNA-bd_sf"/>
</dbReference>
<dbReference type="InterPro" id="IPR036388">
    <property type="entry name" value="WH-like_DNA-bd_sf"/>
</dbReference>
<keyword evidence="2" id="KW-0238">DNA-binding</keyword>
<sequence>MNRTEESLKALVGIKRTNDTLDRIVKQDMKNYGLNITEFAVMELLFHKGDQPIQKVKERILVASSSTTYVIDQLVKKAYVTRRQDTTDKRITYAVLTDKGYKLMEDIFPQHEQTIEQAFSTLEDEELSILRTALKKISAFSVE</sequence>
<evidence type="ECO:0000259" key="4">
    <source>
        <dbReference type="PROSITE" id="PS50995"/>
    </source>
</evidence>
<proteinExistence type="predicted"/>
<dbReference type="Proteomes" id="UP000242084">
    <property type="component" value="Chromosome 1"/>
</dbReference>
<keyword evidence="1" id="KW-0805">Transcription regulation</keyword>
<evidence type="ECO:0000313" key="5">
    <source>
        <dbReference type="EMBL" id="SNV78118.1"/>
    </source>
</evidence>
<gene>
    <name evidence="5" type="ORF">SAMEA4384403_02189</name>
</gene>
<dbReference type="PANTHER" id="PTHR33164">
    <property type="entry name" value="TRANSCRIPTIONAL REGULATOR, MARR FAMILY"/>
    <property type="match status" value="1"/>
</dbReference>
<dbReference type="SMART" id="SM00347">
    <property type="entry name" value="HTH_MARR"/>
    <property type="match status" value="1"/>
</dbReference>
<evidence type="ECO:0000256" key="2">
    <source>
        <dbReference type="ARBA" id="ARBA00023125"/>
    </source>
</evidence>
<dbReference type="SUPFAM" id="SSF46785">
    <property type="entry name" value="Winged helix' DNA-binding domain"/>
    <property type="match status" value="1"/>
</dbReference>
<evidence type="ECO:0000313" key="6">
    <source>
        <dbReference type="Proteomes" id="UP000242084"/>
    </source>
</evidence>
<dbReference type="GO" id="GO:0006950">
    <property type="term" value="P:response to stress"/>
    <property type="evidence" value="ECO:0007669"/>
    <property type="project" value="TreeGrafter"/>
</dbReference>
<accession>A0A240A552</accession>
<keyword evidence="3" id="KW-0804">Transcription</keyword>
<evidence type="ECO:0000256" key="3">
    <source>
        <dbReference type="ARBA" id="ARBA00023163"/>
    </source>
</evidence>
<dbReference type="PANTHER" id="PTHR33164:SF56">
    <property type="entry name" value="HTH-TYPE TRANSCRIPTIONAL REGULATOR MHQR"/>
    <property type="match status" value="1"/>
</dbReference>
<dbReference type="EMBL" id="LT906462">
    <property type="protein sequence ID" value="SNV78118.1"/>
    <property type="molecule type" value="Genomic_DNA"/>
</dbReference>
<evidence type="ECO:0000256" key="1">
    <source>
        <dbReference type="ARBA" id="ARBA00023015"/>
    </source>
</evidence>
<dbReference type="GO" id="GO:0003700">
    <property type="term" value="F:DNA-binding transcription factor activity"/>
    <property type="evidence" value="ECO:0007669"/>
    <property type="project" value="InterPro"/>
</dbReference>
<keyword evidence="6" id="KW-1185">Reference proteome</keyword>
<dbReference type="OrthoDB" id="9799747at2"/>
<dbReference type="RefSeq" id="WP_095089524.1">
    <property type="nucleotide sequence ID" value="NZ_BMDM01000001.1"/>
</dbReference>
<dbReference type="InterPro" id="IPR000835">
    <property type="entry name" value="HTH_MarR-typ"/>
</dbReference>
<dbReference type="Pfam" id="PF01047">
    <property type="entry name" value="MarR"/>
    <property type="match status" value="1"/>
</dbReference>
<dbReference type="KEGG" id="sste:SAMEA4384403_2189"/>
<dbReference type="Gene3D" id="1.10.10.10">
    <property type="entry name" value="Winged helix-like DNA-binding domain superfamily/Winged helix DNA-binding domain"/>
    <property type="match status" value="1"/>
</dbReference>
<dbReference type="PROSITE" id="PS50995">
    <property type="entry name" value="HTH_MARR_2"/>
    <property type="match status" value="1"/>
</dbReference>
<name>A0A240A552_9STAP</name>
<protein>
    <submittedName>
        <fullName evidence="5">Transcriptional regulator, MarR family</fullName>
    </submittedName>
</protein>
<dbReference type="GO" id="GO:0003677">
    <property type="term" value="F:DNA binding"/>
    <property type="evidence" value="ECO:0007669"/>
    <property type="project" value="UniProtKB-KW"/>
</dbReference>
<dbReference type="AlphaFoldDB" id="A0A240A552"/>
<reference evidence="5 6" key="1">
    <citation type="submission" date="2017-06" db="EMBL/GenBank/DDBJ databases">
        <authorList>
            <consortium name="Pathogen Informatics"/>
        </authorList>
    </citation>
    <scope>NUCLEOTIDE SEQUENCE [LARGE SCALE GENOMIC DNA]</scope>
    <source>
        <strain evidence="5 6">NCTC13839</strain>
    </source>
</reference>
<dbReference type="InterPro" id="IPR039422">
    <property type="entry name" value="MarR/SlyA-like"/>
</dbReference>
<feature type="domain" description="HTH marR-type" evidence="4">
    <location>
        <begin position="1"/>
        <end position="139"/>
    </location>
</feature>